<reference evidence="1 2" key="1">
    <citation type="journal article" date="2014" name="Int. J. Syst. Evol. Microbiol.">
        <title>Listeria floridensis sp. nov., Listeria aquatica sp. nov., Listeria cornellensis sp. nov., Listeria riparia sp. nov. and Listeria grandensis sp. nov., from agricultural and natural environments.</title>
        <authorList>
            <person name="den Bakker H.C."/>
            <person name="Warchocki S."/>
            <person name="Wright E.M."/>
            <person name="Allred A.F."/>
            <person name="Ahlstrom C."/>
            <person name="Manuel C.S."/>
            <person name="Stasiewicz M.J."/>
            <person name="Burrell A."/>
            <person name="Roof S."/>
            <person name="Strawn L."/>
            <person name="Fortes E.D."/>
            <person name="Nightingale K.K."/>
            <person name="Kephart D."/>
            <person name="Wiedmann M."/>
        </authorList>
    </citation>
    <scope>NUCLEOTIDE SEQUENCE [LARGE SCALE GENOMIC DNA]</scope>
    <source>
        <strain evidence="2">FSL F6-971</strain>
    </source>
</reference>
<dbReference type="RefSeq" id="WP_036064723.1">
    <property type="nucleotide sequence ID" value="NZ_AODD01000002.1"/>
</dbReference>
<keyword evidence="2" id="KW-1185">Reference proteome</keyword>
<protein>
    <submittedName>
        <fullName evidence="1">Uncharacterized protein</fullName>
    </submittedName>
</protein>
<dbReference type="Proteomes" id="UP000019253">
    <property type="component" value="Unassembled WGS sequence"/>
</dbReference>
<organism evidence="1 2">
    <name type="scientific">Listeria grandensis FSL F6-0971</name>
    <dbReference type="NCBI Taxonomy" id="1265819"/>
    <lineage>
        <taxon>Bacteria</taxon>
        <taxon>Bacillati</taxon>
        <taxon>Bacillota</taxon>
        <taxon>Bacilli</taxon>
        <taxon>Bacillales</taxon>
        <taxon>Listeriaceae</taxon>
        <taxon>Listeria</taxon>
    </lineage>
</organism>
<dbReference type="EMBL" id="AODD01000002">
    <property type="protein sequence ID" value="EUJ24725.1"/>
    <property type="molecule type" value="Genomic_DNA"/>
</dbReference>
<dbReference type="AlphaFoldDB" id="W7BIX3"/>
<dbReference type="PATRIC" id="fig|1265819.5.peg.493"/>
<evidence type="ECO:0000313" key="2">
    <source>
        <dbReference type="Proteomes" id="UP000019253"/>
    </source>
</evidence>
<name>W7BIX3_9LIST</name>
<evidence type="ECO:0000313" key="1">
    <source>
        <dbReference type="EMBL" id="EUJ24725.1"/>
    </source>
</evidence>
<gene>
    <name evidence="1" type="ORF">PGRAN_02480</name>
</gene>
<accession>W7BIX3</accession>
<comment type="caution">
    <text evidence="1">The sequence shown here is derived from an EMBL/GenBank/DDBJ whole genome shotgun (WGS) entry which is preliminary data.</text>
</comment>
<proteinExistence type="predicted"/>
<sequence length="75" mass="8743">MKFSVVEMLEIAIDARRLLADEIFRCEGALMSASHPAKIRRLKRKFEQSTKRHSEVQVSIEKLSKIEVELWGDEK</sequence>
<dbReference type="STRING" id="1265819.PGRAN_02480"/>